<dbReference type="InterPro" id="IPR013106">
    <property type="entry name" value="Ig_V-set"/>
</dbReference>
<dbReference type="Gene3D" id="2.60.40.10">
    <property type="entry name" value="Immunoglobulins"/>
    <property type="match status" value="2"/>
</dbReference>
<accession>A0AAV2RMM2</accession>
<keyword evidence="1" id="KW-0812">Transmembrane</keyword>
<evidence type="ECO:0000259" key="2">
    <source>
        <dbReference type="PROSITE" id="PS50835"/>
    </source>
</evidence>
<gene>
    <name evidence="3" type="ORF">MNOR_LOCUS25354</name>
</gene>
<keyword evidence="1" id="KW-0472">Membrane</keyword>
<feature type="non-terminal residue" evidence="3">
    <location>
        <position position="1"/>
    </location>
</feature>
<feature type="domain" description="Ig-like" evidence="2">
    <location>
        <begin position="142"/>
        <end position="182"/>
    </location>
</feature>
<evidence type="ECO:0000256" key="1">
    <source>
        <dbReference type="SAM" id="Phobius"/>
    </source>
</evidence>
<dbReference type="PANTHER" id="PTHR21261">
    <property type="entry name" value="BEAT PROTEIN"/>
    <property type="match status" value="1"/>
</dbReference>
<keyword evidence="1" id="KW-1133">Transmembrane helix</keyword>
<dbReference type="Pfam" id="PF07686">
    <property type="entry name" value="V-set"/>
    <property type="match status" value="1"/>
</dbReference>
<dbReference type="FunFam" id="2.60.40.10:FF:000437">
    <property type="entry name" value="Beat-IIIc, isoform A"/>
    <property type="match status" value="1"/>
</dbReference>
<dbReference type="PANTHER" id="PTHR21261:SF15">
    <property type="entry name" value="BEATEN PATH IIIA, ISOFORM D-RELATED"/>
    <property type="match status" value="1"/>
</dbReference>
<keyword evidence="4" id="KW-1185">Reference proteome</keyword>
<evidence type="ECO:0000313" key="4">
    <source>
        <dbReference type="Proteomes" id="UP001497623"/>
    </source>
</evidence>
<dbReference type="AlphaFoldDB" id="A0AAV2RMM2"/>
<reference evidence="3 4" key="1">
    <citation type="submission" date="2024-05" db="EMBL/GenBank/DDBJ databases">
        <authorList>
            <person name="Wallberg A."/>
        </authorList>
    </citation>
    <scope>NUCLEOTIDE SEQUENCE [LARGE SCALE GENOMIC DNA]</scope>
</reference>
<dbReference type="InterPro" id="IPR003599">
    <property type="entry name" value="Ig_sub"/>
</dbReference>
<organism evidence="3 4">
    <name type="scientific">Meganyctiphanes norvegica</name>
    <name type="common">Northern krill</name>
    <name type="synonym">Thysanopoda norvegica</name>
    <dbReference type="NCBI Taxonomy" id="48144"/>
    <lineage>
        <taxon>Eukaryota</taxon>
        <taxon>Metazoa</taxon>
        <taxon>Ecdysozoa</taxon>
        <taxon>Arthropoda</taxon>
        <taxon>Crustacea</taxon>
        <taxon>Multicrustacea</taxon>
        <taxon>Malacostraca</taxon>
        <taxon>Eumalacostraca</taxon>
        <taxon>Eucarida</taxon>
        <taxon>Euphausiacea</taxon>
        <taxon>Euphausiidae</taxon>
        <taxon>Meganyctiphanes</taxon>
    </lineage>
</organism>
<sequence length="302" mass="34152">DLVCWVRPPIMFLLNTLCLLLLLVQQGSCMRIRNFEVPLHVSRGEDVTLKCEFDLQDEKLYSIKWYKGGREFFRYVPHERPQKAHYTLMGVNVDMSASDGQIVVLRSVTLSTSGRYKCEVLAEAPAFNTLVEHAILTVVEIPRERPVVVGGRKKYQPGDMVRLNCSSSPSKPAATLTWFINGNRVTRDQSPHHYLTPYQPLMLQDGLEVSTLGLTFRATEDHFPNNRLSLRCTSEIGIYYNKTAGDTYQGGGYVDNQHRSAAISQLSQDHFYENRGSKIGNTSTIYNVAIVLLSFVASRISR</sequence>
<dbReference type="SUPFAM" id="SSF48726">
    <property type="entry name" value="Immunoglobulin"/>
    <property type="match status" value="2"/>
</dbReference>
<name>A0AAV2RMM2_MEGNR</name>
<dbReference type="InterPro" id="IPR007110">
    <property type="entry name" value="Ig-like_dom"/>
</dbReference>
<dbReference type="EMBL" id="CAXKWB010024123">
    <property type="protein sequence ID" value="CAL4126033.1"/>
    <property type="molecule type" value="Genomic_DNA"/>
</dbReference>
<evidence type="ECO:0000313" key="3">
    <source>
        <dbReference type="EMBL" id="CAL4126033.1"/>
    </source>
</evidence>
<feature type="domain" description="Ig-like" evidence="2">
    <location>
        <begin position="8"/>
        <end position="120"/>
    </location>
</feature>
<dbReference type="InterPro" id="IPR036179">
    <property type="entry name" value="Ig-like_dom_sf"/>
</dbReference>
<comment type="caution">
    <text evidence="3">The sequence shown here is derived from an EMBL/GenBank/DDBJ whole genome shotgun (WGS) entry which is preliminary data.</text>
</comment>
<dbReference type="InterPro" id="IPR013783">
    <property type="entry name" value="Ig-like_fold"/>
</dbReference>
<dbReference type="Proteomes" id="UP001497623">
    <property type="component" value="Unassembled WGS sequence"/>
</dbReference>
<dbReference type="SMART" id="SM00409">
    <property type="entry name" value="IG"/>
    <property type="match status" value="1"/>
</dbReference>
<proteinExistence type="predicted"/>
<protein>
    <recommendedName>
        <fullName evidence="2">Ig-like domain-containing protein</fullName>
    </recommendedName>
</protein>
<dbReference type="PROSITE" id="PS50835">
    <property type="entry name" value="IG_LIKE"/>
    <property type="match status" value="2"/>
</dbReference>
<feature type="transmembrane region" description="Helical" evidence="1">
    <location>
        <begin position="6"/>
        <end position="24"/>
    </location>
</feature>